<name>A0ACC0L9K7_RHOML</name>
<accession>A0ACC0L9K7</accession>
<sequence>MLEQAEETPKALDLNKFESSKLSTTWGYLSAIALCATTFRTIALMSGFFLKPDATLDEYVYDVVPLFSGFLSIQEFLRIFVKEKVRKGKKANGDVFYWKQLFCYNHCDVSFTTFRTIALMSGFFLKPDATLDEYVYDVVPLFSGFLSIQEFLRVLWLSLGVERAVQIAYEARKQFPEDNIWISNEIIHNPSQRGL</sequence>
<proteinExistence type="predicted"/>
<evidence type="ECO:0000313" key="2">
    <source>
        <dbReference type="Proteomes" id="UP001062846"/>
    </source>
</evidence>
<gene>
    <name evidence="1" type="ORF">RHMOL_Rhmol13G0226600</name>
</gene>
<protein>
    <submittedName>
        <fullName evidence="1">Uncharacterized protein</fullName>
    </submittedName>
</protein>
<evidence type="ECO:0000313" key="1">
    <source>
        <dbReference type="EMBL" id="KAI8525389.1"/>
    </source>
</evidence>
<keyword evidence="2" id="KW-1185">Reference proteome</keyword>
<reference evidence="1" key="1">
    <citation type="submission" date="2022-02" db="EMBL/GenBank/DDBJ databases">
        <title>Plant Genome Project.</title>
        <authorList>
            <person name="Zhang R.-G."/>
        </authorList>
    </citation>
    <scope>NUCLEOTIDE SEQUENCE</scope>
    <source>
        <strain evidence="1">AT1</strain>
    </source>
</reference>
<dbReference type="EMBL" id="CM046400">
    <property type="protein sequence ID" value="KAI8525389.1"/>
    <property type="molecule type" value="Genomic_DNA"/>
</dbReference>
<organism evidence="1 2">
    <name type="scientific">Rhododendron molle</name>
    <name type="common">Chinese azalea</name>
    <name type="synonym">Azalea mollis</name>
    <dbReference type="NCBI Taxonomy" id="49168"/>
    <lineage>
        <taxon>Eukaryota</taxon>
        <taxon>Viridiplantae</taxon>
        <taxon>Streptophyta</taxon>
        <taxon>Embryophyta</taxon>
        <taxon>Tracheophyta</taxon>
        <taxon>Spermatophyta</taxon>
        <taxon>Magnoliopsida</taxon>
        <taxon>eudicotyledons</taxon>
        <taxon>Gunneridae</taxon>
        <taxon>Pentapetalae</taxon>
        <taxon>asterids</taxon>
        <taxon>Ericales</taxon>
        <taxon>Ericaceae</taxon>
        <taxon>Ericoideae</taxon>
        <taxon>Rhodoreae</taxon>
        <taxon>Rhododendron</taxon>
    </lineage>
</organism>
<dbReference type="Proteomes" id="UP001062846">
    <property type="component" value="Chromosome 13"/>
</dbReference>
<comment type="caution">
    <text evidence="1">The sequence shown here is derived from an EMBL/GenBank/DDBJ whole genome shotgun (WGS) entry which is preliminary data.</text>
</comment>